<proteinExistence type="inferred from homology"/>
<dbReference type="SUPFAM" id="SSF55120">
    <property type="entry name" value="Pseudouridine synthase"/>
    <property type="match status" value="1"/>
</dbReference>
<keyword evidence="3 4" id="KW-0413">Isomerase</keyword>
<comment type="catalytic activity">
    <reaction evidence="4 5">
        <text>uridine(38/39/40) in tRNA = pseudouridine(38/39/40) in tRNA</text>
        <dbReference type="Rhea" id="RHEA:22376"/>
        <dbReference type="Rhea" id="RHEA-COMP:10085"/>
        <dbReference type="Rhea" id="RHEA-COMP:10087"/>
        <dbReference type="ChEBI" id="CHEBI:65314"/>
        <dbReference type="ChEBI" id="CHEBI:65315"/>
        <dbReference type="EC" id="5.4.99.12"/>
    </reaction>
</comment>
<evidence type="ECO:0000259" key="6">
    <source>
        <dbReference type="Pfam" id="PF01416"/>
    </source>
</evidence>
<name>A0ABX0XFZ6_9BACT</name>
<evidence type="ECO:0000313" key="8">
    <source>
        <dbReference type="Proteomes" id="UP000770785"/>
    </source>
</evidence>
<dbReference type="InterPro" id="IPR001406">
    <property type="entry name" value="PsdUridine_synth_TruA"/>
</dbReference>
<evidence type="ECO:0000256" key="3">
    <source>
        <dbReference type="ARBA" id="ARBA00023235"/>
    </source>
</evidence>
<dbReference type="InterPro" id="IPR020095">
    <property type="entry name" value="PsdUridine_synth_TruA_C"/>
</dbReference>
<feature type="binding site" evidence="4">
    <location>
        <position position="108"/>
    </location>
    <ligand>
        <name>substrate</name>
    </ligand>
</feature>
<evidence type="ECO:0000256" key="1">
    <source>
        <dbReference type="ARBA" id="ARBA00009375"/>
    </source>
</evidence>
<dbReference type="EMBL" id="JAATJH010000006">
    <property type="protein sequence ID" value="NJC27801.1"/>
    <property type="molecule type" value="Genomic_DNA"/>
</dbReference>
<protein>
    <recommendedName>
        <fullName evidence="4">tRNA pseudouridine synthase A</fullName>
        <ecNumber evidence="4">5.4.99.12</ecNumber>
    </recommendedName>
    <alternativeName>
        <fullName evidence="4">tRNA pseudouridine(38-40) synthase</fullName>
    </alternativeName>
    <alternativeName>
        <fullName evidence="4">tRNA pseudouridylate synthase I</fullName>
    </alternativeName>
    <alternativeName>
        <fullName evidence="4">tRNA-uridine isomerase I</fullName>
    </alternativeName>
</protein>
<sequence>MRYALELAYNGANYAGWQRQPNALTVEEVVDTALSTILGEPIKIIGCGRTDAGVHATDYVAHFDFDGTVPPAFKRRYNRFVADDVALRGLHRVPGDFHARFSATARSYTYRMTLEKDPFRPTTVTSLPQFAGADQQLMQRAARLLLEYKAFAPFCKANSDAHTMNCDLRRAEWVFDDHEWTFHVDADRFLRGMIRLVVGMCLRVGTGKVKLEDVKAALATQTALRQPWSAPAAGLFLSSVTYAGRFDWQNVG</sequence>
<comment type="similarity">
    <text evidence="1 4 5">Belongs to the tRNA pseudouridine synthase TruA family.</text>
</comment>
<dbReference type="CDD" id="cd02570">
    <property type="entry name" value="PseudoU_synth_EcTruA"/>
    <property type="match status" value="1"/>
</dbReference>
<dbReference type="InterPro" id="IPR020094">
    <property type="entry name" value="TruA/RsuA/RluB/E/F_N"/>
</dbReference>
<gene>
    <name evidence="4" type="primary">truA</name>
    <name evidence="7" type="ORF">GGR27_003319</name>
</gene>
<dbReference type="PIRSF" id="PIRSF001430">
    <property type="entry name" value="tRNA_psdUrid_synth"/>
    <property type="match status" value="1"/>
</dbReference>
<accession>A0ABX0XFZ6</accession>
<dbReference type="PANTHER" id="PTHR11142">
    <property type="entry name" value="PSEUDOURIDYLATE SYNTHASE"/>
    <property type="match status" value="1"/>
</dbReference>
<dbReference type="InterPro" id="IPR020103">
    <property type="entry name" value="PsdUridine_synth_cat_dom_sf"/>
</dbReference>
<comment type="caution">
    <text evidence="7">The sequence shown here is derived from an EMBL/GenBank/DDBJ whole genome shotgun (WGS) entry which is preliminary data.</text>
</comment>
<evidence type="ECO:0000256" key="5">
    <source>
        <dbReference type="RuleBase" id="RU003792"/>
    </source>
</evidence>
<comment type="function">
    <text evidence="4">Formation of pseudouridine at positions 38, 39 and 40 in the anticodon stem and loop of transfer RNAs.</text>
</comment>
<dbReference type="Pfam" id="PF01416">
    <property type="entry name" value="PseudoU_synth_1"/>
    <property type="match status" value="1"/>
</dbReference>
<evidence type="ECO:0000256" key="2">
    <source>
        <dbReference type="ARBA" id="ARBA00022694"/>
    </source>
</evidence>
<keyword evidence="2 4" id="KW-0819">tRNA processing</keyword>
<comment type="subunit">
    <text evidence="4">Homodimer.</text>
</comment>
<dbReference type="Gene3D" id="3.30.70.660">
    <property type="entry name" value="Pseudouridine synthase I, catalytic domain, C-terminal subdomain"/>
    <property type="match status" value="1"/>
</dbReference>
<dbReference type="Gene3D" id="3.30.70.580">
    <property type="entry name" value="Pseudouridine synthase I, catalytic domain, N-terminal subdomain"/>
    <property type="match status" value="1"/>
</dbReference>
<evidence type="ECO:0000256" key="4">
    <source>
        <dbReference type="HAMAP-Rule" id="MF_00171"/>
    </source>
</evidence>
<feature type="domain" description="Pseudouridine synthase I TruA alpha/beta" evidence="6">
    <location>
        <begin position="149"/>
        <end position="242"/>
    </location>
</feature>
<reference evidence="7 8" key="1">
    <citation type="submission" date="2020-03" db="EMBL/GenBank/DDBJ databases">
        <title>Genomic Encyclopedia of Type Strains, Phase IV (KMG-IV): sequencing the most valuable type-strain genomes for metagenomic binning, comparative biology and taxonomic classification.</title>
        <authorList>
            <person name="Goeker M."/>
        </authorList>
    </citation>
    <scope>NUCLEOTIDE SEQUENCE [LARGE SCALE GENOMIC DNA]</scope>
    <source>
        <strain evidence="7 8">DSM 105096</strain>
    </source>
</reference>
<dbReference type="GO" id="GO:0160147">
    <property type="term" value="F:tRNA pseudouridine(38-40) synthase activity"/>
    <property type="evidence" value="ECO:0007669"/>
    <property type="project" value="UniProtKB-EC"/>
</dbReference>
<keyword evidence="8" id="KW-1185">Reference proteome</keyword>
<dbReference type="NCBIfam" id="TIGR00071">
    <property type="entry name" value="hisT_truA"/>
    <property type="match status" value="1"/>
</dbReference>
<comment type="caution">
    <text evidence="4">Lacks conserved residue(s) required for the propagation of feature annotation.</text>
</comment>
<dbReference type="Proteomes" id="UP000770785">
    <property type="component" value="Unassembled WGS sequence"/>
</dbReference>
<feature type="active site" description="Nucleophile" evidence="4">
    <location>
        <position position="51"/>
    </location>
</feature>
<dbReference type="HAMAP" id="MF_00171">
    <property type="entry name" value="TruA"/>
    <property type="match status" value="1"/>
</dbReference>
<dbReference type="InterPro" id="IPR020097">
    <property type="entry name" value="PsdUridine_synth_TruA_a/b_dom"/>
</dbReference>
<dbReference type="RefSeq" id="WP_168039241.1">
    <property type="nucleotide sequence ID" value="NZ_JAATJH010000006.1"/>
</dbReference>
<dbReference type="PANTHER" id="PTHR11142:SF0">
    <property type="entry name" value="TRNA PSEUDOURIDINE SYNTHASE-LIKE 1"/>
    <property type="match status" value="1"/>
</dbReference>
<dbReference type="EC" id="5.4.99.12" evidence="4"/>
<evidence type="ECO:0000313" key="7">
    <source>
        <dbReference type="EMBL" id="NJC27801.1"/>
    </source>
</evidence>
<organism evidence="7 8">
    <name type="scientific">Neolewinella antarctica</name>
    <dbReference type="NCBI Taxonomy" id="442734"/>
    <lineage>
        <taxon>Bacteria</taxon>
        <taxon>Pseudomonadati</taxon>
        <taxon>Bacteroidota</taxon>
        <taxon>Saprospiria</taxon>
        <taxon>Saprospirales</taxon>
        <taxon>Lewinellaceae</taxon>
        <taxon>Neolewinella</taxon>
    </lineage>
</organism>